<dbReference type="EC" id="3.5.1.28" evidence="2"/>
<dbReference type="InterPro" id="IPR036505">
    <property type="entry name" value="Amidase/PGRP_sf"/>
</dbReference>
<dbReference type="RefSeq" id="WP_046100256.1">
    <property type="nucleotide sequence ID" value="NZ_CP015533.1"/>
</dbReference>
<gene>
    <name evidence="7" type="ORF">VV61_09135</name>
</gene>
<dbReference type="GO" id="GO:0008745">
    <property type="term" value="F:N-acetylmuramoyl-L-alanine amidase activity"/>
    <property type="evidence" value="ECO:0007669"/>
    <property type="project" value="UniProtKB-EC"/>
</dbReference>
<keyword evidence="4" id="KW-0961">Cell wall biogenesis/degradation</keyword>
<dbReference type="AlphaFoldDB" id="A0AAJ0NGC7"/>
<proteinExistence type="predicted"/>
<organism evidence="7 8">
    <name type="scientific">Staphylococcus carnosus</name>
    <dbReference type="NCBI Taxonomy" id="1281"/>
    <lineage>
        <taxon>Bacteria</taxon>
        <taxon>Bacillati</taxon>
        <taxon>Bacillota</taxon>
        <taxon>Bacilli</taxon>
        <taxon>Bacillales</taxon>
        <taxon>Staphylococcaceae</taxon>
        <taxon>Staphylococcus</taxon>
    </lineage>
</organism>
<dbReference type="PROSITE" id="PS50911">
    <property type="entry name" value="CHAP"/>
    <property type="match status" value="1"/>
</dbReference>
<dbReference type="Gene3D" id="3.40.80.10">
    <property type="entry name" value="Peptidoglycan recognition protein-like"/>
    <property type="match status" value="1"/>
</dbReference>
<dbReference type="Pfam" id="PF01510">
    <property type="entry name" value="Amidase_2"/>
    <property type="match status" value="1"/>
</dbReference>
<dbReference type="SUPFAM" id="SSF55846">
    <property type="entry name" value="N-acetylmuramoyl-L-alanine amidase-like"/>
    <property type="match status" value="1"/>
</dbReference>
<name>A0AAJ0NGC7_STACA</name>
<dbReference type="SMART" id="SM00644">
    <property type="entry name" value="Ami_2"/>
    <property type="match status" value="1"/>
</dbReference>
<evidence type="ECO:0000313" key="7">
    <source>
        <dbReference type="EMBL" id="KKB24763.1"/>
    </source>
</evidence>
<feature type="region of interest" description="Disordered" evidence="5">
    <location>
        <begin position="192"/>
        <end position="216"/>
    </location>
</feature>
<dbReference type="InterPro" id="IPR007921">
    <property type="entry name" value="CHAP_dom"/>
</dbReference>
<dbReference type="PANTHER" id="PTHR30417:SF1">
    <property type="entry name" value="N-ACETYLMURAMOYL-L-ALANINE AMIDASE AMID"/>
    <property type="match status" value="1"/>
</dbReference>
<dbReference type="InterPro" id="IPR051206">
    <property type="entry name" value="NAMLAA_amidase_2"/>
</dbReference>
<evidence type="ECO:0000256" key="1">
    <source>
        <dbReference type="ARBA" id="ARBA00001561"/>
    </source>
</evidence>
<dbReference type="Pfam" id="PF05257">
    <property type="entry name" value="CHAP"/>
    <property type="match status" value="1"/>
</dbReference>
<evidence type="ECO:0000256" key="3">
    <source>
        <dbReference type="ARBA" id="ARBA00022801"/>
    </source>
</evidence>
<sequence>MARKHIGKWNGVDVYFDLLPIGTRRSGQKLTTGNPAFAVAHDTGNLNTTAQNNVDYYRNSYNIDWSLVASAHVFVDDKEAIICIPVTEKAWHVLYNAVTDNNWYGLDSNDAAFGVEGSYFSDKARSKKSLDNLARILAYLCDYWKIDHKTEMPGHQDIQAGKVDPGNLLEAAGYSRNISNLDKLVNKYIGGVQEDDNMPDEVKEPTKEKPTESPQSQVKLKEAIEYMHSMKGQYIDFDDEFAYQCVDVITDFVHHVTGGVRFWGNAKDLINNVMPKGWKVVENTPNYIPPVTAIAVYTEGIYSKWGHTGLVWDNSGGTDTFTILEQNYDTLANSPAKLRVDDYSGLTHFIVPDFADDSVDLTDIGTVEPKEKKSGKALKLNTIPPKSLTWSNQAYFKAVADNEGVTVCKPNHNNVMTLTSEEYGQGDVFYVYEIRDGWARVYSPSNNGYVWHERLRITEIYKPAGGDNKHDKADKQAVSQKDKAKASSKLRVGGIPPATIKWGRKAKFRGKLDYYGATIAKRTGKKGKYKWHLTNEEYQAGYDDFYIFEILDGWARVYSSSNNGWVWYERLRVVEVY</sequence>
<dbReference type="InterPro" id="IPR038765">
    <property type="entry name" value="Papain-like_cys_pep_sf"/>
</dbReference>
<dbReference type="GO" id="GO:0009253">
    <property type="term" value="P:peptidoglycan catabolic process"/>
    <property type="evidence" value="ECO:0007669"/>
    <property type="project" value="InterPro"/>
</dbReference>
<feature type="compositionally biased region" description="Basic and acidic residues" evidence="5">
    <location>
        <begin position="200"/>
        <end position="211"/>
    </location>
</feature>
<reference evidence="7 8" key="1">
    <citation type="submission" date="2015-03" db="EMBL/GenBank/DDBJ databases">
        <title>Draft Genome Sequence of S. carnosus subsp. utilis LTH 7013, Isolated from South Tirolean Ham.</title>
        <authorList>
            <person name="Mueller A."/>
            <person name="Huptas C."/>
            <person name="Wenning M."/>
            <person name="Weiss A."/>
            <person name="Schmidt H."/>
        </authorList>
    </citation>
    <scope>NUCLEOTIDE SEQUENCE [LARGE SCALE GENOMIC DNA]</scope>
    <source>
        <strain evidence="7 8">LTH7013</strain>
    </source>
</reference>
<dbReference type="Pfam" id="PF24246">
    <property type="entry name" value="SH3b_T"/>
    <property type="match status" value="2"/>
</dbReference>
<protein>
    <recommendedName>
        <fullName evidence="2">N-acetylmuramoyl-L-alanine amidase</fullName>
        <ecNumber evidence="2">3.5.1.28</ecNumber>
    </recommendedName>
</protein>
<dbReference type="Gene3D" id="3.90.1720.10">
    <property type="entry name" value="endopeptidase domain like (from Nostoc punctiforme)"/>
    <property type="match status" value="1"/>
</dbReference>
<feature type="domain" description="Peptidase C51" evidence="6">
    <location>
        <begin position="220"/>
        <end position="351"/>
    </location>
</feature>
<keyword evidence="3" id="KW-0378">Hydrolase</keyword>
<dbReference type="GO" id="GO:0009254">
    <property type="term" value="P:peptidoglycan turnover"/>
    <property type="evidence" value="ECO:0007669"/>
    <property type="project" value="TreeGrafter"/>
</dbReference>
<evidence type="ECO:0000313" key="8">
    <source>
        <dbReference type="Proteomes" id="UP000033530"/>
    </source>
</evidence>
<dbReference type="InterPro" id="IPR057505">
    <property type="entry name" value="SH3b_T_C"/>
</dbReference>
<dbReference type="CDD" id="cd06583">
    <property type="entry name" value="PGRP"/>
    <property type="match status" value="1"/>
</dbReference>
<evidence type="ECO:0000259" key="6">
    <source>
        <dbReference type="PROSITE" id="PS50911"/>
    </source>
</evidence>
<dbReference type="GO" id="GO:0071555">
    <property type="term" value="P:cell wall organization"/>
    <property type="evidence" value="ECO:0007669"/>
    <property type="project" value="UniProtKB-KW"/>
</dbReference>
<comment type="catalytic activity">
    <reaction evidence="1">
        <text>Hydrolyzes the link between N-acetylmuramoyl residues and L-amino acid residues in certain cell-wall glycopeptides.</text>
        <dbReference type="EC" id="3.5.1.28"/>
    </reaction>
</comment>
<accession>A0AAJ0NGC7</accession>
<evidence type="ECO:0000256" key="2">
    <source>
        <dbReference type="ARBA" id="ARBA00011901"/>
    </source>
</evidence>
<dbReference type="InterPro" id="IPR002502">
    <property type="entry name" value="Amidase_domain"/>
</dbReference>
<dbReference type="EMBL" id="LAIU01000006">
    <property type="protein sequence ID" value="KKB24763.1"/>
    <property type="molecule type" value="Genomic_DNA"/>
</dbReference>
<dbReference type="Proteomes" id="UP000033530">
    <property type="component" value="Unassembled WGS sequence"/>
</dbReference>
<evidence type="ECO:0000256" key="5">
    <source>
        <dbReference type="SAM" id="MobiDB-lite"/>
    </source>
</evidence>
<dbReference type="SUPFAM" id="SSF54001">
    <property type="entry name" value="Cysteine proteinases"/>
    <property type="match status" value="1"/>
</dbReference>
<evidence type="ECO:0000256" key="4">
    <source>
        <dbReference type="ARBA" id="ARBA00023316"/>
    </source>
</evidence>
<comment type="caution">
    <text evidence="7">The sequence shown here is derived from an EMBL/GenBank/DDBJ whole genome shotgun (WGS) entry which is preliminary data.</text>
</comment>
<dbReference type="PANTHER" id="PTHR30417">
    <property type="entry name" value="N-ACETYLMURAMOYL-L-ALANINE AMIDASE AMID"/>
    <property type="match status" value="1"/>
</dbReference>